<keyword evidence="4" id="KW-1185">Reference proteome</keyword>
<dbReference type="GO" id="GO:0005930">
    <property type="term" value="C:axoneme"/>
    <property type="evidence" value="ECO:0007669"/>
    <property type="project" value="UniProtKB-SubCell"/>
</dbReference>
<dbReference type="GO" id="GO:0031146">
    <property type="term" value="P:SCF-dependent proteasomal ubiquitin-dependent protein catabolic process"/>
    <property type="evidence" value="ECO:0007669"/>
    <property type="project" value="TreeGrafter"/>
</dbReference>
<dbReference type="GO" id="GO:0019005">
    <property type="term" value="C:SCF ubiquitin ligase complex"/>
    <property type="evidence" value="ECO:0007669"/>
    <property type="project" value="TreeGrafter"/>
</dbReference>
<dbReference type="PANTHER" id="PTHR13318:SF190">
    <property type="entry name" value="PARTNER OF PAIRED, ISOFORM B"/>
    <property type="match status" value="1"/>
</dbReference>
<feature type="compositionally biased region" description="Low complexity" evidence="2">
    <location>
        <begin position="976"/>
        <end position="986"/>
    </location>
</feature>
<proteinExistence type="predicted"/>
<dbReference type="PANTHER" id="PTHR13318">
    <property type="entry name" value="PARTNER OF PAIRED, ISOFORM B-RELATED"/>
    <property type="match status" value="1"/>
</dbReference>
<feature type="region of interest" description="Disordered" evidence="2">
    <location>
        <begin position="222"/>
        <end position="280"/>
    </location>
</feature>
<name>A0A835VYR2_9CHLO</name>
<gene>
    <name evidence="3" type="ORF">HYH02_013907</name>
</gene>
<feature type="compositionally biased region" description="Pro residues" evidence="2">
    <location>
        <begin position="416"/>
        <end position="430"/>
    </location>
</feature>
<reference evidence="3" key="1">
    <citation type="journal article" date="2020" name="bioRxiv">
        <title>Comparative genomics of Chlamydomonas.</title>
        <authorList>
            <person name="Craig R.J."/>
            <person name="Hasan A.R."/>
            <person name="Ness R.W."/>
            <person name="Keightley P.D."/>
        </authorList>
    </citation>
    <scope>NUCLEOTIDE SEQUENCE</scope>
    <source>
        <strain evidence="3">CCAP 11/173</strain>
    </source>
</reference>
<feature type="compositionally biased region" description="Gly residues" evidence="2">
    <location>
        <begin position="253"/>
        <end position="268"/>
    </location>
</feature>
<dbReference type="EMBL" id="JAEHOD010000082">
    <property type="protein sequence ID" value="KAG2429956.1"/>
    <property type="molecule type" value="Genomic_DNA"/>
</dbReference>
<feature type="region of interest" description="Disordered" evidence="2">
    <location>
        <begin position="410"/>
        <end position="434"/>
    </location>
</feature>
<dbReference type="AlphaFoldDB" id="A0A835VYR2"/>
<dbReference type="OrthoDB" id="423607at2759"/>
<dbReference type="SUPFAM" id="SSF52047">
    <property type="entry name" value="RNI-like"/>
    <property type="match status" value="2"/>
</dbReference>
<feature type="region of interest" description="Disordered" evidence="2">
    <location>
        <begin position="964"/>
        <end position="986"/>
    </location>
</feature>
<sequence>MVGVSHVFYAHAPDWRGVPDAAWDIVLGELSWSDIASARAACRDWSVDVNRCLQRLHVRDPSPDVLVRLGAVFPHLHKLKLTAWQRNVRLDSEGLRLPGAMGRVGSLRLRSKQPGGGLLAVGRLALLRGCSTGGCSSNSSGSCSGGGGAGGDCGQLLRELSLRACDVASWRGVREGCGRLQHLQLVHCRFATPEAAHGLTAALTALPRLITLELRCATRAGGGSSSADSSNSSGSGGGSSPTAAAAAARRRSSGGGSGSGPAAGSGGGAPPPPPSSPSSSAVAAHCVLVPDLTGLGAAASGLTALRLAVPLDEATLNQLLWMELPRIRSLRELELGLLQPVRQGRRRSAVAAAEALPPPPPLPPHLPGAVAAVGPHVAAPGAGAQHGAAAEAAGAVLDGENDHAAAPLQAQHPNHQPLPPPPPHQHPPLRPSGNYRELAHVLPAIVVGAPHLTCLKVKGHSRVRDRDLLLLSPLRQLRHLSLDLPPGSASAAAAAAAAMAAAAAGDPHAAAGAGAADGLLPLDHDELLAGLAEAGPGEAAHGDARGGGGGSSLLLTAVGVAGLLRAAPQLTALSLAHAAWAPEGLAALAAGAGRLTRLRLCGVDLPNSTPLCGLLYGLRTSLLPHLVELDLSGCGGLSDWGLAALGRACGGGGGVAGGGSGGVGAAEAGRLQRLQRLVLRGCGGECGGGGSGGGGARGGLVGDVGVAALAPVMGRLRHLDVSFMDGLTDTGLHGLLRGGGAPHLASLCISFCGRVTDAGVVAIAAACPALVRLEMDYCVGVTGAVGVVGVDVTGGAAAIASTTTTAIACAGAAAGVTPSASTIVAGATAVFNELDVACGLSAAFPRWASLSVSDGRATPLHMAGRGSAAASPTSGASWLFEGGGGAGGSSSGGGVARRKGAALEHEVLPPVVTALQELRGLRRVSAEGCSPSLVAALRLGLQPAAARQQCSSRAAASWWLAVDSAGSSSGKGSGGSSSASSPIYQM</sequence>
<dbReference type="Gene3D" id="3.80.10.10">
    <property type="entry name" value="Ribonuclease Inhibitor"/>
    <property type="match status" value="3"/>
</dbReference>
<dbReference type="InterPro" id="IPR006553">
    <property type="entry name" value="Leu-rich_rpt_Cys-con_subtyp"/>
</dbReference>
<evidence type="ECO:0000313" key="3">
    <source>
        <dbReference type="EMBL" id="KAG2429956.1"/>
    </source>
</evidence>
<comment type="caution">
    <text evidence="3">The sequence shown here is derived from an EMBL/GenBank/DDBJ whole genome shotgun (WGS) entry which is preliminary data.</text>
</comment>
<evidence type="ECO:0000313" key="4">
    <source>
        <dbReference type="Proteomes" id="UP000613740"/>
    </source>
</evidence>
<accession>A0A835VYR2</accession>
<dbReference type="Proteomes" id="UP000613740">
    <property type="component" value="Unassembled WGS sequence"/>
</dbReference>
<evidence type="ECO:0008006" key="5">
    <source>
        <dbReference type="Google" id="ProtNLM"/>
    </source>
</evidence>
<comment type="subcellular location">
    <subcellularLocation>
        <location evidence="1">Cytoplasm</location>
        <location evidence="1">Cytoskeleton</location>
        <location evidence="1">Cilium axoneme</location>
    </subcellularLocation>
</comment>
<evidence type="ECO:0000256" key="1">
    <source>
        <dbReference type="ARBA" id="ARBA00004430"/>
    </source>
</evidence>
<dbReference type="InterPro" id="IPR032675">
    <property type="entry name" value="LRR_dom_sf"/>
</dbReference>
<evidence type="ECO:0000256" key="2">
    <source>
        <dbReference type="SAM" id="MobiDB-lite"/>
    </source>
</evidence>
<dbReference type="SMART" id="SM00367">
    <property type="entry name" value="LRR_CC"/>
    <property type="match status" value="5"/>
</dbReference>
<organism evidence="3 4">
    <name type="scientific">Chlamydomonas schloesseri</name>
    <dbReference type="NCBI Taxonomy" id="2026947"/>
    <lineage>
        <taxon>Eukaryota</taxon>
        <taxon>Viridiplantae</taxon>
        <taxon>Chlorophyta</taxon>
        <taxon>core chlorophytes</taxon>
        <taxon>Chlorophyceae</taxon>
        <taxon>CS clade</taxon>
        <taxon>Chlamydomonadales</taxon>
        <taxon>Chlamydomonadaceae</taxon>
        <taxon>Chlamydomonas</taxon>
    </lineage>
</organism>
<protein>
    <recommendedName>
        <fullName evidence="5">F-box domain-containing protein</fullName>
    </recommendedName>
</protein>